<dbReference type="PANTHER" id="PTHR39613">
    <property type="entry name" value="ANCHORED CELL WALL PROTEIN, PUTATIVE (AFU_ORTHOLOGUE AFUA_4G08960)-RELATED"/>
    <property type="match status" value="1"/>
</dbReference>
<name>A0A2J6PQI3_9HELO</name>
<evidence type="ECO:0000256" key="1">
    <source>
        <dbReference type="SAM" id="SignalP"/>
    </source>
</evidence>
<accession>A0A2J6PQI3</accession>
<keyword evidence="4" id="KW-1185">Reference proteome</keyword>
<protein>
    <recommendedName>
        <fullName evidence="2">Ubiquitin 3 binding protein But2 C-terminal domain-containing protein</fullName>
    </recommendedName>
</protein>
<dbReference type="OrthoDB" id="4657524at2759"/>
<dbReference type="STRING" id="1745343.A0A2J6PQI3"/>
<feature type="chain" id="PRO_5014327114" description="Ubiquitin 3 binding protein But2 C-terminal domain-containing protein" evidence="1">
    <location>
        <begin position="28"/>
        <end position="121"/>
    </location>
</feature>
<feature type="signal peptide" evidence="1">
    <location>
        <begin position="1"/>
        <end position="27"/>
    </location>
</feature>
<dbReference type="Proteomes" id="UP000235672">
    <property type="component" value="Unassembled WGS sequence"/>
</dbReference>
<proteinExistence type="predicted"/>
<dbReference type="PANTHER" id="PTHR39613:SF1">
    <property type="entry name" value="ANCHORED CELL WALL PROTEIN, PUTATIVE (AFU_ORTHOLOGUE AFUA_4G08960)-RELATED"/>
    <property type="match status" value="1"/>
</dbReference>
<dbReference type="EMBL" id="KZ613507">
    <property type="protein sequence ID" value="PMD16269.1"/>
    <property type="molecule type" value="Genomic_DNA"/>
</dbReference>
<gene>
    <name evidence="3" type="ORF">NA56DRAFT_709085</name>
</gene>
<organism evidence="3 4">
    <name type="scientific">Hyaloscypha hepaticicola</name>
    <dbReference type="NCBI Taxonomy" id="2082293"/>
    <lineage>
        <taxon>Eukaryota</taxon>
        <taxon>Fungi</taxon>
        <taxon>Dikarya</taxon>
        <taxon>Ascomycota</taxon>
        <taxon>Pezizomycotina</taxon>
        <taxon>Leotiomycetes</taxon>
        <taxon>Helotiales</taxon>
        <taxon>Hyaloscyphaceae</taxon>
        <taxon>Hyaloscypha</taxon>
    </lineage>
</organism>
<dbReference type="AlphaFoldDB" id="A0A2J6PQI3"/>
<reference evidence="3 4" key="1">
    <citation type="submission" date="2016-05" db="EMBL/GenBank/DDBJ databases">
        <title>A degradative enzymes factory behind the ericoid mycorrhizal symbiosis.</title>
        <authorList>
            <consortium name="DOE Joint Genome Institute"/>
            <person name="Martino E."/>
            <person name="Morin E."/>
            <person name="Grelet G."/>
            <person name="Kuo A."/>
            <person name="Kohler A."/>
            <person name="Daghino S."/>
            <person name="Barry K."/>
            <person name="Choi C."/>
            <person name="Cichocki N."/>
            <person name="Clum A."/>
            <person name="Copeland A."/>
            <person name="Hainaut M."/>
            <person name="Haridas S."/>
            <person name="Labutti K."/>
            <person name="Lindquist E."/>
            <person name="Lipzen A."/>
            <person name="Khouja H.-R."/>
            <person name="Murat C."/>
            <person name="Ohm R."/>
            <person name="Olson A."/>
            <person name="Spatafora J."/>
            <person name="Veneault-Fourrey C."/>
            <person name="Henrissat B."/>
            <person name="Grigoriev I."/>
            <person name="Martin F."/>
            <person name="Perotto S."/>
        </authorList>
    </citation>
    <scope>NUCLEOTIDE SEQUENCE [LARGE SCALE GENOMIC DNA]</scope>
    <source>
        <strain evidence="3 4">UAMH 7357</strain>
    </source>
</reference>
<feature type="domain" description="Ubiquitin 3 binding protein But2 C-terminal" evidence="2">
    <location>
        <begin position="14"/>
        <end position="111"/>
    </location>
</feature>
<dbReference type="Pfam" id="PF09792">
    <property type="entry name" value="But2"/>
    <property type="match status" value="1"/>
</dbReference>
<evidence type="ECO:0000259" key="2">
    <source>
        <dbReference type="Pfam" id="PF09792"/>
    </source>
</evidence>
<evidence type="ECO:0000313" key="3">
    <source>
        <dbReference type="EMBL" id="PMD16269.1"/>
    </source>
</evidence>
<keyword evidence="1" id="KW-0732">Signal</keyword>
<evidence type="ECO:0000313" key="4">
    <source>
        <dbReference type="Proteomes" id="UP000235672"/>
    </source>
</evidence>
<sequence length="121" mass="12677">MAPENWMGYSTSTFQTCSLVFLLPTQAQLATSSCTLSGNGGLGCSLLNGIATSTTSYSNAPSVKNDYGVTIIAPGNSYSIATFPCPAGSAISFELKASGDIFLNYFQDYNPSPIGLYITKC</sequence>
<dbReference type="InterPro" id="IPR018620">
    <property type="entry name" value="Ubiquitin3-bd_protein_But2_C"/>
</dbReference>